<name>A0A0W0XN76_9GAMM</name>
<dbReference type="EMBL" id="LNYS01000024">
    <property type="protein sequence ID" value="KTD46059.1"/>
    <property type="molecule type" value="Genomic_DNA"/>
</dbReference>
<evidence type="ECO:0000313" key="3">
    <source>
        <dbReference type="Proteomes" id="UP000054618"/>
    </source>
</evidence>
<accession>A0A0W0XN76</accession>
<proteinExistence type="predicted"/>
<dbReference type="PATRIC" id="fig|45073.5.peg.2707"/>
<organism evidence="2 3">
    <name type="scientific">Legionella quinlivanii</name>
    <dbReference type="NCBI Taxonomy" id="45073"/>
    <lineage>
        <taxon>Bacteria</taxon>
        <taxon>Pseudomonadati</taxon>
        <taxon>Pseudomonadota</taxon>
        <taxon>Gammaproteobacteria</taxon>
        <taxon>Legionellales</taxon>
        <taxon>Legionellaceae</taxon>
        <taxon>Legionella</taxon>
    </lineage>
</organism>
<feature type="coiled-coil region" evidence="1">
    <location>
        <begin position="19"/>
        <end position="46"/>
    </location>
</feature>
<evidence type="ECO:0000313" key="2">
    <source>
        <dbReference type="EMBL" id="KTD46059.1"/>
    </source>
</evidence>
<sequence>MENALTSVKTEEVIPESEAKALKKRIKQLEQVLGQKTLENEILREAVKLGREKKLISRQPLYGISDFE</sequence>
<reference evidence="2 3" key="1">
    <citation type="submission" date="2015-11" db="EMBL/GenBank/DDBJ databases">
        <title>Genomic analysis of 38 Legionella species identifies large and diverse effector repertoires.</title>
        <authorList>
            <person name="Burstein D."/>
            <person name="Amaro F."/>
            <person name="Zusman T."/>
            <person name="Lifshitz Z."/>
            <person name="Cohen O."/>
            <person name="Gilbert J.A."/>
            <person name="Pupko T."/>
            <person name="Shuman H.A."/>
            <person name="Segal G."/>
        </authorList>
    </citation>
    <scope>NUCLEOTIDE SEQUENCE [LARGE SCALE GENOMIC DNA]</scope>
    <source>
        <strain evidence="2 3">CDC#1442-AUS-E</strain>
    </source>
</reference>
<dbReference type="Proteomes" id="UP000054618">
    <property type="component" value="Unassembled WGS sequence"/>
</dbReference>
<evidence type="ECO:0000256" key="1">
    <source>
        <dbReference type="SAM" id="Coils"/>
    </source>
</evidence>
<keyword evidence="1" id="KW-0175">Coiled coil</keyword>
<keyword evidence="3" id="KW-1185">Reference proteome</keyword>
<dbReference type="AlphaFoldDB" id="A0A0W0XN76"/>
<dbReference type="OrthoDB" id="9774685at2"/>
<dbReference type="RefSeq" id="WP_083499283.1">
    <property type="nucleotide sequence ID" value="NZ_LNYS01000024.1"/>
</dbReference>
<protein>
    <submittedName>
        <fullName evidence="2">Uncharacterized protein</fullName>
    </submittedName>
</protein>
<dbReference type="STRING" id="45073.Lqui_2549"/>
<gene>
    <name evidence="2" type="ORF">Lqui_2549</name>
</gene>
<comment type="caution">
    <text evidence="2">The sequence shown here is derived from an EMBL/GenBank/DDBJ whole genome shotgun (WGS) entry which is preliminary data.</text>
</comment>